<dbReference type="PANTHER" id="PTHR45760">
    <property type="entry name" value="FI19922P1-RELATED"/>
    <property type="match status" value="1"/>
</dbReference>
<evidence type="ECO:0000256" key="8">
    <source>
        <dbReference type="ARBA" id="ARBA00023128"/>
    </source>
</evidence>
<keyword evidence="6" id="KW-0999">Mitochondrion inner membrane</keyword>
<feature type="region of interest" description="Disordered" evidence="12">
    <location>
        <begin position="1"/>
        <end position="20"/>
    </location>
</feature>
<evidence type="ECO:0000256" key="2">
    <source>
        <dbReference type="ARBA" id="ARBA00006375"/>
    </source>
</evidence>
<feature type="repeat" description="Solcar" evidence="10">
    <location>
        <begin position="345"/>
        <end position="433"/>
    </location>
</feature>
<evidence type="ECO:0000256" key="7">
    <source>
        <dbReference type="ARBA" id="ARBA00022989"/>
    </source>
</evidence>
<keyword evidence="9 10" id="KW-0472">Membrane</keyword>
<dbReference type="InterPro" id="IPR023395">
    <property type="entry name" value="MCP_dom_sf"/>
</dbReference>
<evidence type="ECO:0000256" key="6">
    <source>
        <dbReference type="ARBA" id="ARBA00022792"/>
    </source>
</evidence>
<dbReference type="InterPro" id="IPR002067">
    <property type="entry name" value="MCP"/>
</dbReference>
<dbReference type="PRINTS" id="PR00926">
    <property type="entry name" value="MITOCARRIER"/>
</dbReference>
<name>A0AAF0EJS7_9BASI</name>
<evidence type="ECO:0000256" key="10">
    <source>
        <dbReference type="PROSITE-ProRule" id="PRU00282"/>
    </source>
</evidence>
<dbReference type="InterPro" id="IPR018108">
    <property type="entry name" value="MCP_transmembrane"/>
</dbReference>
<comment type="subcellular location">
    <subcellularLocation>
        <location evidence="1">Mitochondrion inner membrane</location>
        <topology evidence="1">Multi-pass membrane protein</topology>
    </subcellularLocation>
</comment>
<sequence length="440" mass="47686">MASAPPVAESTQRPWDKNMRPPMTFVDRALASVAGSVTTSFLMTPLDVVKTRLQTQWEGTSGLPSAWRPLMPVGEPKGPPCPAHGTQPHAQPKSLLVQWIRPAPNPAAYALSNSLERSSMCIYPDRCSTAQMCEAEYLLHEGRMNGMWDGLIKVARVEGWRSLWRGLLPTLAMTVPSQVTYMSCYDVFRKTLLSLEAPVPVLTPSSSSESAQPVMLLIDSTCDMPCERSEPLLPVTLQQKKMPLLVVSLISGALARSISATFVTPLELLRTRLQASHGRSSSLSVIRPLLDEVQMHGISVLWRGLSATLWRDVPFSAIYFSGYEAGKVLLTGGGFGESQSSTFWHEFGSSFLVGALSGSLAAVCTHPFDVVKTRLQAEQTRASATSSSLFPALYDIAAKDGIKGLFRGLSPRLAKVAPACGIMIAAFEGVSRLLAHSRAK</sequence>
<dbReference type="GO" id="GO:0005743">
    <property type="term" value="C:mitochondrial inner membrane"/>
    <property type="evidence" value="ECO:0007669"/>
    <property type="project" value="UniProtKB-SubCell"/>
</dbReference>
<dbReference type="InterPro" id="IPR045315">
    <property type="entry name" value="Mtm1-like"/>
</dbReference>
<evidence type="ECO:0000313" key="13">
    <source>
        <dbReference type="EMBL" id="WFD25653.1"/>
    </source>
</evidence>
<gene>
    <name evidence="13" type="primary">MTM1</name>
    <name evidence="13" type="ORF">MNAN1_000617</name>
</gene>
<evidence type="ECO:0000256" key="1">
    <source>
        <dbReference type="ARBA" id="ARBA00004448"/>
    </source>
</evidence>
<feature type="repeat" description="Solcar" evidence="10">
    <location>
        <begin position="23"/>
        <end position="191"/>
    </location>
</feature>
<feature type="repeat" description="Solcar" evidence="10">
    <location>
        <begin position="243"/>
        <end position="329"/>
    </location>
</feature>
<proteinExistence type="inferred from homology"/>
<accession>A0AAF0EJS7</accession>
<organism evidence="13 14">
    <name type="scientific">Malassezia nana</name>
    <dbReference type="NCBI Taxonomy" id="180528"/>
    <lineage>
        <taxon>Eukaryota</taxon>
        <taxon>Fungi</taxon>
        <taxon>Dikarya</taxon>
        <taxon>Basidiomycota</taxon>
        <taxon>Ustilaginomycotina</taxon>
        <taxon>Malasseziomycetes</taxon>
        <taxon>Malasseziales</taxon>
        <taxon>Malasseziaceae</taxon>
        <taxon>Malassezia</taxon>
    </lineage>
</organism>
<dbReference type="PROSITE" id="PS50920">
    <property type="entry name" value="SOLCAR"/>
    <property type="match status" value="3"/>
</dbReference>
<evidence type="ECO:0000256" key="3">
    <source>
        <dbReference type="ARBA" id="ARBA00022448"/>
    </source>
</evidence>
<keyword evidence="5" id="KW-0677">Repeat</keyword>
<keyword evidence="3 11" id="KW-0813">Transport</keyword>
<dbReference type="EMBL" id="CP119892">
    <property type="protein sequence ID" value="WFD25653.1"/>
    <property type="molecule type" value="Genomic_DNA"/>
</dbReference>
<dbReference type="SUPFAM" id="SSF103506">
    <property type="entry name" value="Mitochondrial carrier"/>
    <property type="match status" value="1"/>
</dbReference>
<keyword evidence="7" id="KW-1133">Transmembrane helix</keyword>
<dbReference type="Gene3D" id="1.50.40.10">
    <property type="entry name" value="Mitochondrial carrier domain"/>
    <property type="match status" value="2"/>
</dbReference>
<protein>
    <submittedName>
        <fullName evidence="13">Carrier protein, mitochondrial</fullName>
    </submittedName>
</protein>
<dbReference type="AlphaFoldDB" id="A0AAF0EJS7"/>
<evidence type="ECO:0000256" key="12">
    <source>
        <dbReference type="SAM" id="MobiDB-lite"/>
    </source>
</evidence>
<evidence type="ECO:0000256" key="4">
    <source>
        <dbReference type="ARBA" id="ARBA00022692"/>
    </source>
</evidence>
<evidence type="ECO:0000256" key="9">
    <source>
        <dbReference type="ARBA" id="ARBA00023136"/>
    </source>
</evidence>
<keyword evidence="14" id="KW-1185">Reference proteome</keyword>
<dbReference type="Proteomes" id="UP001213623">
    <property type="component" value="Chromosome 1"/>
</dbReference>
<evidence type="ECO:0000256" key="11">
    <source>
        <dbReference type="RuleBase" id="RU000488"/>
    </source>
</evidence>
<keyword evidence="4 10" id="KW-0812">Transmembrane</keyword>
<comment type="similarity">
    <text evidence="2 11">Belongs to the mitochondrial carrier (TC 2.A.29) family.</text>
</comment>
<dbReference type="Pfam" id="PF00153">
    <property type="entry name" value="Mito_carr"/>
    <property type="match status" value="4"/>
</dbReference>
<reference evidence="13" key="1">
    <citation type="submission" date="2023-03" db="EMBL/GenBank/DDBJ databases">
        <title>Mating type loci evolution in Malassezia.</title>
        <authorList>
            <person name="Coelho M.A."/>
        </authorList>
    </citation>
    <scope>NUCLEOTIDE SEQUENCE</scope>
    <source>
        <strain evidence="13">CBS 9557</strain>
    </source>
</reference>
<keyword evidence="8" id="KW-0496">Mitochondrion</keyword>
<dbReference type="PANTHER" id="PTHR45760:SF2">
    <property type="entry name" value="FI19922P1-RELATED"/>
    <property type="match status" value="1"/>
</dbReference>
<evidence type="ECO:0000256" key="5">
    <source>
        <dbReference type="ARBA" id="ARBA00022737"/>
    </source>
</evidence>
<evidence type="ECO:0000313" key="14">
    <source>
        <dbReference type="Proteomes" id="UP001213623"/>
    </source>
</evidence>
<dbReference type="GO" id="GO:1990542">
    <property type="term" value="P:mitochondrial transmembrane transport"/>
    <property type="evidence" value="ECO:0007669"/>
    <property type="project" value="InterPro"/>
</dbReference>